<gene>
    <name evidence="1" type="ORF">GPY51_04050</name>
</gene>
<protein>
    <submittedName>
        <fullName evidence="1">Uncharacterized protein</fullName>
    </submittedName>
</protein>
<evidence type="ECO:0000313" key="2">
    <source>
        <dbReference type="Proteomes" id="UP000479300"/>
    </source>
</evidence>
<organism evidence="1 2">
    <name type="scientific">Photorhabdus laumondii subsp. laumondii</name>
    <name type="common">Photorhabdus luminescens subsp. laumondii</name>
    <dbReference type="NCBI Taxonomy" id="141679"/>
    <lineage>
        <taxon>Bacteria</taxon>
        <taxon>Pseudomonadati</taxon>
        <taxon>Pseudomonadota</taxon>
        <taxon>Gammaproteobacteria</taxon>
        <taxon>Enterobacterales</taxon>
        <taxon>Morganellaceae</taxon>
        <taxon>Photorhabdus</taxon>
    </lineage>
</organism>
<dbReference type="Proteomes" id="UP000479300">
    <property type="component" value="Unassembled WGS sequence"/>
</dbReference>
<accession>A0A6L9JK50</accession>
<comment type="caution">
    <text evidence="1">The sequence shown here is derived from an EMBL/GenBank/DDBJ whole genome shotgun (WGS) entry which is preliminary data.</text>
</comment>
<dbReference type="EMBL" id="WSFA01000006">
    <property type="protein sequence ID" value="NDL37980.1"/>
    <property type="molecule type" value="Genomic_DNA"/>
</dbReference>
<evidence type="ECO:0000313" key="1">
    <source>
        <dbReference type="EMBL" id="NDL37980.1"/>
    </source>
</evidence>
<dbReference type="RefSeq" id="WP_157866901.1">
    <property type="nucleotide sequence ID" value="NZ_CAWPGE010000001.1"/>
</dbReference>
<proteinExistence type="predicted"/>
<name>A0A6L9JK50_PHOLM</name>
<reference evidence="1 2" key="1">
    <citation type="submission" date="2019-12" db="EMBL/GenBank/DDBJ databases">
        <title>Engineering Photorhabdus to improve their lethality against agricultural pests.</title>
        <authorList>
            <person name="Machado R.A.R."/>
        </authorList>
    </citation>
    <scope>NUCLEOTIDE SEQUENCE [LARGE SCALE GENOMIC DNA]</scope>
    <source>
        <strain evidence="1 2">EN01</strain>
    </source>
</reference>
<dbReference type="AlphaFoldDB" id="A0A6L9JK50"/>
<sequence length="53" mass="6191">MQQLPLSNSAPLGTGSQSTPVDFQGANGQYFWELFFHLPFLVSYRLCEERRYY</sequence>
<dbReference type="GeneID" id="48851202"/>